<evidence type="ECO:0000313" key="1">
    <source>
        <dbReference type="EMBL" id="KAJ1352943.1"/>
    </source>
</evidence>
<reference evidence="1" key="1">
    <citation type="submission" date="2021-06" db="EMBL/GenBank/DDBJ databases">
        <title>Parelaphostrongylus tenuis whole genome reference sequence.</title>
        <authorList>
            <person name="Garwood T.J."/>
            <person name="Larsen P.A."/>
            <person name="Fountain-Jones N.M."/>
            <person name="Garbe J.R."/>
            <person name="Macchietto M.G."/>
            <person name="Kania S.A."/>
            <person name="Gerhold R.W."/>
            <person name="Richards J.E."/>
            <person name="Wolf T.M."/>
        </authorList>
    </citation>
    <scope>NUCLEOTIDE SEQUENCE</scope>
    <source>
        <strain evidence="1">MNPRO001-30</strain>
        <tissue evidence="1">Meninges</tissue>
    </source>
</reference>
<dbReference type="AlphaFoldDB" id="A0AAD5M9J7"/>
<dbReference type="Proteomes" id="UP001196413">
    <property type="component" value="Unassembled WGS sequence"/>
</dbReference>
<name>A0AAD5M9J7_PARTN</name>
<protein>
    <submittedName>
        <fullName evidence="1">Uncharacterized protein</fullName>
    </submittedName>
</protein>
<comment type="caution">
    <text evidence="1">The sequence shown here is derived from an EMBL/GenBank/DDBJ whole genome shotgun (WGS) entry which is preliminary data.</text>
</comment>
<evidence type="ECO:0000313" key="2">
    <source>
        <dbReference type="Proteomes" id="UP001196413"/>
    </source>
</evidence>
<gene>
    <name evidence="1" type="ORF">KIN20_009457</name>
</gene>
<dbReference type="EMBL" id="JAHQIW010001571">
    <property type="protein sequence ID" value="KAJ1352943.1"/>
    <property type="molecule type" value="Genomic_DNA"/>
</dbReference>
<accession>A0AAD5M9J7</accession>
<keyword evidence="2" id="KW-1185">Reference proteome</keyword>
<organism evidence="1 2">
    <name type="scientific">Parelaphostrongylus tenuis</name>
    <name type="common">Meningeal worm</name>
    <dbReference type="NCBI Taxonomy" id="148309"/>
    <lineage>
        <taxon>Eukaryota</taxon>
        <taxon>Metazoa</taxon>
        <taxon>Ecdysozoa</taxon>
        <taxon>Nematoda</taxon>
        <taxon>Chromadorea</taxon>
        <taxon>Rhabditida</taxon>
        <taxon>Rhabditina</taxon>
        <taxon>Rhabditomorpha</taxon>
        <taxon>Strongyloidea</taxon>
        <taxon>Metastrongylidae</taxon>
        <taxon>Parelaphostrongylus</taxon>
    </lineage>
</organism>
<sequence>MSIDSEATTRIRCRRLIPDVKVSSQTGISPHYQPNGSFTLASVVLESLNYVIVALYGDFH</sequence>
<proteinExistence type="predicted"/>